<keyword evidence="2" id="KW-0964">Secreted</keyword>
<dbReference type="InterPro" id="IPR011049">
    <property type="entry name" value="Serralysin-like_metalloprot_C"/>
</dbReference>
<feature type="compositionally biased region" description="Acidic residues" evidence="3">
    <location>
        <begin position="423"/>
        <end position="435"/>
    </location>
</feature>
<evidence type="ECO:0000313" key="5">
    <source>
        <dbReference type="Proteomes" id="UP000712673"/>
    </source>
</evidence>
<dbReference type="PANTHER" id="PTHR38340">
    <property type="entry name" value="S-LAYER PROTEIN"/>
    <property type="match status" value="1"/>
</dbReference>
<evidence type="ECO:0000256" key="2">
    <source>
        <dbReference type="ARBA" id="ARBA00022525"/>
    </source>
</evidence>
<dbReference type="PRINTS" id="PR00313">
    <property type="entry name" value="CABNDNGRPT"/>
</dbReference>
<dbReference type="Gene3D" id="2.150.10.10">
    <property type="entry name" value="Serralysin-like metalloprotease, C-terminal"/>
    <property type="match status" value="3"/>
</dbReference>
<comment type="caution">
    <text evidence="4">The sequence shown here is derived from an EMBL/GenBank/DDBJ whole genome shotgun (WGS) entry which is preliminary data.</text>
</comment>
<dbReference type="Gene3D" id="2.60.40.10">
    <property type="entry name" value="Immunoglobulins"/>
    <property type="match status" value="1"/>
</dbReference>
<reference evidence="4" key="1">
    <citation type="submission" date="2019-03" db="EMBL/GenBank/DDBJ databases">
        <title>Lake Tanganyika Metagenome-Assembled Genomes (MAGs).</title>
        <authorList>
            <person name="Tran P."/>
        </authorList>
    </citation>
    <scope>NUCLEOTIDE SEQUENCE</scope>
    <source>
        <strain evidence="4">K_DeepCast_65m_m2_066</strain>
    </source>
</reference>
<proteinExistence type="predicted"/>
<dbReference type="Proteomes" id="UP000712673">
    <property type="component" value="Unassembled WGS sequence"/>
</dbReference>
<accession>A0A937W1N4</accession>
<dbReference type="SUPFAM" id="SSF51120">
    <property type="entry name" value="beta-Roll"/>
    <property type="match status" value="1"/>
</dbReference>
<dbReference type="InterPro" id="IPR013783">
    <property type="entry name" value="Ig-like_fold"/>
</dbReference>
<dbReference type="InterPro" id="IPR001343">
    <property type="entry name" value="Hemolysn_Ca-bd"/>
</dbReference>
<comment type="subcellular location">
    <subcellularLocation>
        <location evidence="1">Secreted</location>
    </subcellularLocation>
</comment>
<organism evidence="4 5">
    <name type="scientific">Tectimicrobiota bacterium</name>
    <dbReference type="NCBI Taxonomy" id="2528274"/>
    <lineage>
        <taxon>Bacteria</taxon>
        <taxon>Pseudomonadati</taxon>
        <taxon>Nitrospinota/Tectimicrobiota group</taxon>
        <taxon>Candidatus Tectimicrobiota</taxon>
    </lineage>
</organism>
<dbReference type="InterPro" id="IPR050557">
    <property type="entry name" value="RTX_toxin/Mannuronan_C5-epim"/>
</dbReference>
<gene>
    <name evidence="4" type="ORF">FJZ47_15700</name>
</gene>
<dbReference type="SUPFAM" id="SSF101898">
    <property type="entry name" value="NHL repeat"/>
    <property type="match status" value="1"/>
</dbReference>
<name>A0A937W1N4_UNCTE</name>
<dbReference type="EMBL" id="VGLS01000517">
    <property type="protein sequence ID" value="MBM3225228.1"/>
    <property type="molecule type" value="Genomic_DNA"/>
</dbReference>
<dbReference type="GO" id="GO:0005509">
    <property type="term" value="F:calcium ion binding"/>
    <property type="evidence" value="ECO:0007669"/>
    <property type="project" value="InterPro"/>
</dbReference>
<evidence type="ECO:0000256" key="3">
    <source>
        <dbReference type="SAM" id="MobiDB-lite"/>
    </source>
</evidence>
<dbReference type="GO" id="GO:0005576">
    <property type="term" value="C:extracellular region"/>
    <property type="evidence" value="ECO:0007669"/>
    <property type="project" value="UniProtKB-SubCell"/>
</dbReference>
<evidence type="ECO:0000313" key="4">
    <source>
        <dbReference type="EMBL" id="MBM3225228.1"/>
    </source>
</evidence>
<evidence type="ECO:0008006" key="6">
    <source>
        <dbReference type="Google" id="ProtNLM"/>
    </source>
</evidence>
<protein>
    <recommendedName>
        <fullName evidence="6">Abnormal spindle-like microcephaly-associated protein ASH domain-containing protein</fullName>
    </recommendedName>
</protein>
<dbReference type="Pfam" id="PF00353">
    <property type="entry name" value="HemolysinCabind"/>
    <property type="match status" value="4"/>
</dbReference>
<dbReference type="PANTHER" id="PTHR38340:SF1">
    <property type="entry name" value="S-LAYER PROTEIN"/>
    <property type="match status" value="1"/>
</dbReference>
<dbReference type="Gene3D" id="2.40.10.500">
    <property type="match status" value="1"/>
</dbReference>
<feature type="region of interest" description="Disordered" evidence="3">
    <location>
        <begin position="403"/>
        <end position="495"/>
    </location>
</feature>
<evidence type="ECO:0000256" key="1">
    <source>
        <dbReference type="ARBA" id="ARBA00004613"/>
    </source>
</evidence>
<sequence>MAKANALTLDANANVYVAGSSNNDVLETDTLVIKYDTNGNELWVVEPGNGGDAAFDIAVDSAGNVYTVGKQRLSPAFTMPTTMFVRKHNGATGATLWTTLYSQIPQGSTADRATAIALSSTDVPYVTGVTCSNDLCFNGQQITTMRLHATTGEQIWFALEDHGIGNGIAHGPSGRTYVASKRNDAFTTVRYGTTLLLRPALLKVLFDLLTTSETKTITLSNTGGEDLVVRELAFLSQTGVPDGCNAFRMSVPRLPFTLPPGQRTLLRLTFEPPRPGTYACGLRLVTNDDVRGDVELALRGTLGCDGQAATLQGTPGNDVLTGTEGDDVIVGLGGHDIIDGRGGNDVICGGEGDDVLLGGRGNDRLFGGDGNDILDGGEGDDALFGEAGTDWLLGGPGHDLLDGGSDTDGLEGGDGNDMLFGGDGDDILDGGEDDDILHGGAGKDWLRGGPGNDTLLGEADDDGLEGGAGRDVCDGGPKGNSDSIDPTCESERAVQ</sequence>
<dbReference type="PROSITE" id="PS00330">
    <property type="entry name" value="HEMOLYSIN_CALCIUM"/>
    <property type="match status" value="6"/>
</dbReference>
<dbReference type="AlphaFoldDB" id="A0A937W1N4"/>
<dbReference type="InterPro" id="IPR018511">
    <property type="entry name" value="Hemolysin-typ_Ca-bd_CS"/>
</dbReference>